<proteinExistence type="predicted"/>
<evidence type="ECO:0000313" key="1">
    <source>
        <dbReference type="Proteomes" id="UP000694924"/>
    </source>
</evidence>
<reference evidence="2" key="1">
    <citation type="submission" date="2025-08" db="UniProtKB">
        <authorList>
            <consortium name="RefSeq"/>
        </authorList>
    </citation>
    <scope>IDENTIFICATION</scope>
    <source>
        <tissue evidence="2">Whole body</tissue>
    </source>
</reference>
<sequence length="161" mass="19056">MGKIIHALNGNSNENLITGLLLIYPRFYMHLLEAPEDIIYMHFKDIYENKNKDGKFGKAIVLLVYHHVYHAHEIAGSLFHLNEEIPEYLPEMTVLEYFLNLKSNILTTVEDYMRIYRDVPFIEFYGDTIWPPPSYNLPRYDALEKCVDRLTDEDDLTRKKI</sequence>
<keyword evidence="1" id="KW-1185">Reference proteome</keyword>
<dbReference type="Pfam" id="PF24787">
    <property type="entry name" value="TEX47"/>
    <property type="match status" value="1"/>
</dbReference>
<dbReference type="GeneID" id="107068782"/>
<name>A0ABM1ILB6_POLDO</name>
<gene>
    <name evidence="2" type="primary">LOC107068782</name>
</gene>
<accession>A0ABM1ILB6</accession>
<evidence type="ECO:0000313" key="2">
    <source>
        <dbReference type="RefSeq" id="XP_015181003.1"/>
    </source>
</evidence>
<protein>
    <submittedName>
        <fullName evidence="2">Uncharacterized protein LOC107068782</fullName>
    </submittedName>
</protein>
<dbReference type="Proteomes" id="UP000694924">
    <property type="component" value="Unplaced"/>
</dbReference>
<dbReference type="RefSeq" id="XP_015181003.1">
    <property type="nucleotide sequence ID" value="XM_015325517.1"/>
</dbReference>
<dbReference type="InterPro" id="IPR055308">
    <property type="entry name" value="TEX47-like"/>
</dbReference>
<organism evidence="1 2">
    <name type="scientific">Polistes dominula</name>
    <name type="common">European paper wasp</name>
    <name type="synonym">Vespa dominula</name>
    <dbReference type="NCBI Taxonomy" id="743375"/>
    <lineage>
        <taxon>Eukaryota</taxon>
        <taxon>Metazoa</taxon>
        <taxon>Ecdysozoa</taxon>
        <taxon>Arthropoda</taxon>
        <taxon>Hexapoda</taxon>
        <taxon>Insecta</taxon>
        <taxon>Pterygota</taxon>
        <taxon>Neoptera</taxon>
        <taxon>Endopterygota</taxon>
        <taxon>Hymenoptera</taxon>
        <taxon>Apocrita</taxon>
        <taxon>Aculeata</taxon>
        <taxon>Vespoidea</taxon>
        <taxon>Vespidae</taxon>
        <taxon>Polistinae</taxon>
        <taxon>Polistini</taxon>
        <taxon>Polistes</taxon>
    </lineage>
</organism>